<name>A0A2P2MME4_RHIMU</name>
<keyword evidence="1" id="KW-0732">Signal</keyword>
<organism evidence="2">
    <name type="scientific">Rhizophora mucronata</name>
    <name type="common">Asiatic mangrove</name>
    <dbReference type="NCBI Taxonomy" id="61149"/>
    <lineage>
        <taxon>Eukaryota</taxon>
        <taxon>Viridiplantae</taxon>
        <taxon>Streptophyta</taxon>
        <taxon>Embryophyta</taxon>
        <taxon>Tracheophyta</taxon>
        <taxon>Spermatophyta</taxon>
        <taxon>Magnoliopsida</taxon>
        <taxon>eudicotyledons</taxon>
        <taxon>Gunneridae</taxon>
        <taxon>Pentapetalae</taxon>
        <taxon>rosids</taxon>
        <taxon>fabids</taxon>
        <taxon>Malpighiales</taxon>
        <taxon>Rhizophoraceae</taxon>
        <taxon>Rhizophora</taxon>
    </lineage>
</organism>
<keyword evidence="2" id="KW-0067">ATP-binding</keyword>
<keyword evidence="2" id="KW-0378">Hydrolase</keyword>
<reference evidence="2" key="1">
    <citation type="submission" date="2018-02" db="EMBL/GenBank/DDBJ databases">
        <title>Rhizophora mucronata_Transcriptome.</title>
        <authorList>
            <person name="Meera S.P."/>
            <person name="Sreeshan A."/>
            <person name="Augustine A."/>
        </authorList>
    </citation>
    <scope>NUCLEOTIDE SEQUENCE</scope>
    <source>
        <tissue evidence="2">Leaf</tissue>
    </source>
</reference>
<keyword evidence="2" id="KW-0547">Nucleotide-binding</keyword>
<evidence type="ECO:0000256" key="1">
    <source>
        <dbReference type="SAM" id="SignalP"/>
    </source>
</evidence>
<proteinExistence type="predicted"/>
<accession>A0A2P2MME4</accession>
<keyword evidence="2" id="KW-0347">Helicase</keyword>
<evidence type="ECO:0000313" key="2">
    <source>
        <dbReference type="EMBL" id="MBX31421.1"/>
    </source>
</evidence>
<protein>
    <submittedName>
        <fullName evidence="2">Dead box ATP-dependent RNA helicase</fullName>
    </submittedName>
</protein>
<dbReference type="AlphaFoldDB" id="A0A2P2MME4"/>
<dbReference type="GO" id="GO:0004386">
    <property type="term" value="F:helicase activity"/>
    <property type="evidence" value="ECO:0007669"/>
    <property type="project" value="UniProtKB-KW"/>
</dbReference>
<sequence length="51" mass="5555">MASLIVILFALLLLLCTGKVDDVSKVQTLLFSATLPAWVKQVCFFGDVVNL</sequence>
<feature type="chain" id="PRO_5015138114" evidence="1">
    <location>
        <begin position="19"/>
        <end position="51"/>
    </location>
</feature>
<feature type="signal peptide" evidence="1">
    <location>
        <begin position="1"/>
        <end position="18"/>
    </location>
</feature>
<dbReference type="EMBL" id="GGEC01050937">
    <property type="protein sequence ID" value="MBX31421.1"/>
    <property type="molecule type" value="Transcribed_RNA"/>
</dbReference>